<dbReference type="NCBIfam" id="NF038347">
    <property type="entry name" value="FtsX_Gpos"/>
    <property type="match status" value="1"/>
</dbReference>
<keyword evidence="15" id="KW-1185">Reference proteome</keyword>
<evidence type="ECO:0000256" key="8">
    <source>
        <dbReference type="ARBA" id="ARBA00023136"/>
    </source>
</evidence>
<dbReference type="Proteomes" id="UP000295788">
    <property type="component" value="Unassembled WGS sequence"/>
</dbReference>
<name>A0A4R3KIB6_9BACI</name>
<keyword evidence="7 11" id="KW-1133">Transmembrane helix</keyword>
<dbReference type="InterPro" id="IPR003838">
    <property type="entry name" value="ABC3_permease_C"/>
</dbReference>
<dbReference type="PANTHER" id="PTHR47755">
    <property type="entry name" value="CELL DIVISION PROTEIN FTSX"/>
    <property type="match status" value="1"/>
</dbReference>
<dbReference type="InterPro" id="IPR004513">
    <property type="entry name" value="FtsX"/>
</dbReference>
<dbReference type="Pfam" id="PF02687">
    <property type="entry name" value="FtsX"/>
    <property type="match status" value="1"/>
</dbReference>
<protein>
    <recommendedName>
        <fullName evidence="3 10">Cell division protein FtsX</fullName>
    </recommendedName>
</protein>
<evidence type="ECO:0000259" key="12">
    <source>
        <dbReference type="Pfam" id="PF02687"/>
    </source>
</evidence>
<comment type="function">
    <text evidence="10">Part of the ABC transporter FtsEX involved in asymmetric cellular division facilitating the initiation of sporulation.</text>
</comment>
<dbReference type="AlphaFoldDB" id="A0A4R3KIB6"/>
<evidence type="ECO:0000256" key="2">
    <source>
        <dbReference type="ARBA" id="ARBA00007379"/>
    </source>
</evidence>
<accession>A0A4R3KIB6</accession>
<evidence type="ECO:0000313" key="15">
    <source>
        <dbReference type="Proteomes" id="UP000295788"/>
    </source>
</evidence>
<evidence type="ECO:0000259" key="13">
    <source>
        <dbReference type="Pfam" id="PF18075"/>
    </source>
</evidence>
<evidence type="ECO:0000256" key="1">
    <source>
        <dbReference type="ARBA" id="ARBA00004651"/>
    </source>
</evidence>
<reference evidence="14 15" key="1">
    <citation type="submission" date="2019-03" db="EMBL/GenBank/DDBJ databases">
        <title>Genomic Encyclopedia of Type Strains, Phase IV (KMG-IV): sequencing the most valuable type-strain genomes for metagenomic binning, comparative biology and taxonomic classification.</title>
        <authorList>
            <person name="Goeker M."/>
        </authorList>
    </citation>
    <scope>NUCLEOTIDE SEQUENCE [LARGE SCALE GENOMIC DNA]</scope>
    <source>
        <strain evidence="14 15">DSM 23802</strain>
    </source>
</reference>
<keyword evidence="8 10" id="KW-0472">Membrane</keyword>
<evidence type="ECO:0000256" key="10">
    <source>
        <dbReference type="PIRNR" id="PIRNR003097"/>
    </source>
</evidence>
<feature type="transmembrane region" description="Helical" evidence="11">
    <location>
        <begin position="281"/>
        <end position="302"/>
    </location>
</feature>
<feature type="domain" description="ABC3 transporter permease C-terminal" evidence="12">
    <location>
        <begin position="188"/>
        <end position="304"/>
    </location>
</feature>
<evidence type="ECO:0000256" key="5">
    <source>
        <dbReference type="ARBA" id="ARBA00022618"/>
    </source>
</evidence>
<evidence type="ECO:0000256" key="4">
    <source>
        <dbReference type="ARBA" id="ARBA00022475"/>
    </source>
</evidence>
<dbReference type="Pfam" id="PF18075">
    <property type="entry name" value="FtsX_ECD"/>
    <property type="match status" value="1"/>
</dbReference>
<comment type="similarity">
    <text evidence="2 10">Belongs to the ABC-4 integral membrane protein family. FtsX subfamily.</text>
</comment>
<keyword evidence="5 10" id="KW-0132">Cell division</keyword>
<dbReference type="GO" id="GO:0051301">
    <property type="term" value="P:cell division"/>
    <property type="evidence" value="ECO:0007669"/>
    <property type="project" value="UniProtKB-KW"/>
</dbReference>
<evidence type="ECO:0000256" key="11">
    <source>
        <dbReference type="SAM" id="Phobius"/>
    </source>
</evidence>
<dbReference type="GO" id="GO:0005886">
    <property type="term" value="C:plasma membrane"/>
    <property type="evidence" value="ECO:0007669"/>
    <property type="project" value="UniProtKB-SubCell"/>
</dbReference>
<proteinExistence type="inferred from homology"/>
<evidence type="ECO:0000256" key="3">
    <source>
        <dbReference type="ARBA" id="ARBA00021907"/>
    </source>
</evidence>
<organism evidence="14 15">
    <name type="scientific">Tepidibacillus fermentans</name>
    <dbReference type="NCBI Taxonomy" id="1281767"/>
    <lineage>
        <taxon>Bacteria</taxon>
        <taxon>Bacillati</taxon>
        <taxon>Bacillota</taxon>
        <taxon>Bacilli</taxon>
        <taxon>Bacillales</taxon>
        <taxon>Bacillaceae</taxon>
        <taxon>Tepidibacillus</taxon>
    </lineage>
</organism>
<keyword evidence="4 10" id="KW-1003">Cell membrane</keyword>
<evidence type="ECO:0000313" key="14">
    <source>
        <dbReference type="EMBL" id="TCS83278.1"/>
    </source>
</evidence>
<feature type="transmembrane region" description="Helical" evidence="11">
    <location>
        <begin position="232"/>
        <end position="261"/>
    </location>
</feature>
<feature type="transmembrane region" description="Helical" evidence="11">
    <location>
        <begin position="35"/>
        <end position="60"/>
    </location>
</feature>
<dbReference type="PIRSF" id="PIRSF003097">
    <property type="entry name" value="FtsX"/>
    <property type="match status" value="1"/>
</dbReference>
<feature type="domain" description="FtsX extracellular" evidence="13">
    <location>
        <begin position="73"/>
        <end position="166"/>
    </location>
</feature>
<sequence>MAKSSEISSGVNMAMRISTIGRHFKEGLKNIGRNGWMTFASISAVTVTLLILGVFLLLAMNINYMANLVENQVEIVVSLDLKINDSQIKAVENEIKNIEGVKSLVFISKEEGLKKLKERFGKDADLLDGLDKDNPLNDTFVVQAKDPRKTEEVALKIAKLNFVEDVDYGKTTISRLFKITDWIRNIGIVFIIGLAFTAMFLISNTIKITIYSRRREIQIMKLVGATNWFIRWPFFVEGLLLGILGSILPILVIILGYRYLLEQMNMSLSISFIKFLPLYPLAYQISGLLIGIGAFIGIWGSMMSVRRFLKI</sequence>
<feature type="transmembrane region" description="Helical" evidence="11">
    <location>
        <begin position="186"/>
        <end position="211"/>
    </location>
</feature>
<evidence type="ECO:0000256" key="6">
    <source>
        <dbReference type="ARBA" id="ARBA00022692"/>
    </source>
</evidence>
<dbReference type="PANTHER" id="PTHR47755:SF1">
    <property type="entry name" value="CELL DIVISION PROTEIN FTSX"/>
    <property type="match status" value="1"/>
</dbReference>
<dbReference type="InterPro" id="IPR058204">
    <property type="entry name" value="FtsX_firmicutes-type"/>
</dbReference>
<keyword evidence="6 11" id="KW-0812">Transmembrane</keyword>
<dbReference type="InterPro" id="IPR040690">
    <property type="entry name" value="FtsX_ECD"/>
</dbReference>
<comment type="caution">
    <text evidence="14">The sequence shown here is derived from an EMBL/GenBank/DDBJ whole genome shotgun (WGS) entry which is preliminary data.</text>
</comment>
<evidence type="ECO:0000256" key="9">
    <source>
        <dbReference type="ARBA" id="ARBA00023306"/>
    </source>
</evidence>
<evidence type="ECO:0000256" key="7">
    <source>
        <dbReference type="ARBA" id="ARBA00022989"/>
    </source>
</evidence>
<dbReference type="Gene3D" id="3.30.70.3040">
    <property type="match status" value="1"/>
</dbReference>
<dbReference type="EMBL" id="SMAB01000005">
    <property type="protein sequence ID" value="TCS83278.1"/>
    <property type="molecule type" value="Genomic_DNA"/>
</dbReference>
<comment type="subcellular location">
    <subcellularLocation>
        <location evidence="1">Cell membrane</location>
        <topology evidence="1">Multi-pass membrane protein</topology>
    </subcellularLocation>
</comment>
<keyword evidence="9 10" id="KW-0131">Cell cycle</keyword>
<gene>
    <name evidence="14" type="ORF">EDD72_10516</name>
</gene>